<sequence>MSYQMLWRFHWFRGAQHQGARSPPPPETTKMSWASPPISKDGLKPYIIPKLKNFLRLPPKFFHSEAILEL</sequence>
<dbReference type="EMBL" id="BPLR01004652">
    <property type="protein sequence ID" value="GIX96468.1"/>
    <property type="molecule type" value="Genomic_DNA"/>
</dbReference>
<gene>
    <name evidence="2" type="ORF">CEXT_595181</name>
</gene>
<name>A0AAV4PJY6_CAEEX</name>
<feature type="region of interest" description="Disordered" evidence="1">
    <location>
        <begin position="15"/>
        <end position="36"/>
    </location>
</feature>
<reference evidence="2 3" key="1">
    <citation type="submission" date="2021-06" db="EMBL/GenBank/DDBJ databases">
        <title>Caerostris extrusa draft genome.</title>
        <authorList>
            <person name="Kono N."/>
            <person name="Arakawa K."/>
        </authorList>
    </citation>
    <scope>NUCLEOTIDE SEQUENCE [LARGE SCALE GENOMIC DNA]</scope>
</reference>
<dbReference type="Proteomes" id="UP001054945">
    <property type="component" value="Unassembled WGS sequence"/>
</dbReference>
<protein>
    <submittedName>
        <fullName evidence="2">Uncharacterized protein</fullName>
    </submittedName>
</protein>
<dbReference type="AlphaFoldDB" id="A0AAV4PJY6"/>
<accession>A0AAV4PJY6</accession>
<evidence type="ECO:0000313" key="2">
    <source>
        <dbReference type="EMBL" id="GIX96468.1"/>
    </source>
</evidence>
<comment type="caution">
    <text evidence="2">The sequence shown here is derived from an EMBL/GenBank/DDBJ whole genome shotgun (WGS) entry which is preliminary data.</text>
</comment>
<proteinExistence type="predicted"/>
<evidence type="ECO:0000256" key="1">
    <source>
        <dbReference type="SAM" id="MobiDB-lite"/>
    </source>
</evidence>
<organism evidence="2 3">
    <name type="scientific">Caerostris extrusa</name>
    <name type="common">Bark spider</name>
    <name type="synonym">Caerostris bankana</name>
    <dbReference type="NCBI Taxonomy" id="172846"/>
    <lineage>
        <taxon>Eukaryota</taxon>
        <taxon>Metazoa</taxon>
        <taxon>Ecdysozoa</taxon>
        <taxon>Arthropoda</taxon>
        <taxon>Chelicerata</taxon>
        <taxon>Arachnida</taxon>
        <taxon>Araneae</taxon>
        <taxon>Araneomorphae</taxon>
        <taxon>Entelegynae</taxon>
        <taxon>Araneoidea</taxon>
        <taxon>Araneidae</taxon>
        <taxon>Caerostris</taxon>
    </lineage>
</organism>
<evidence type="ECO:0000313" key="3">
    <source>
        <dbReference type="Proteomes" id="UP001054945"/>
    </source>
</evidence>
<keyword evidence="3" id="KW-1185">Reference proteome</keyword>